<dbReference type="EMBL" id="JAWDJW010007086">
    <property type="protein sequence ID" value="KAK3062884.1"/>
    <property type="molecule type" value="Genomic_DNA"/>
</dbReference>
<keyword evidence="2" id="KW-1185">Reference proteome</keyword>
<comment type="caution">
    <text evidence="1">The sequence shown here is derived from an EMBL/GenBank/DDBJ whole genome shotgun (WGS) entry which is preliminary data.</text>
</comment>
<reference evidence="1" key="1">
    <citation type="submission" date="2024-09" db="EMBL/GenBank/DDBJ databases">
        <title>Black Yeasts Isolated from many extreme environments.</title>
        <authorList>
            <person name="Coleine C."/>
            <person name="Stajich J.E."/>
            <person name="Selbmann L."/>
        </authorList>
    </citation>
    <scope>NUCLEOTIDE SEQUENCE</scope>
    <source>
        <strain evidence="1">CCFEE 5737</strain>
    </source>
</reference>
<protein>
    <submittedName>
        <fullName evidence="1">Uncharacterized protein</fullName>
    </submittedName>
</protein>
<accession>A0ACC3D721</accession>
<name>A0ACC3D721_9PEZI</name>
<gene>
    <name evidence="1" type="ORF">LTS18_003177</name>
</gene>
<dbReference type="Proteomes" id="UP001186974">
    <property type="component" value="Unassembled WGS sequence"/>
</dbReference>
<organism evidence="1 2">
    <name type="scientific">Coniosporium uncinatum</name>
    <dbReference type="NCBI Taxonomy" id="93489"/>
    <lineage>
        <taxon>Eukaryota</taxon>
        <taxon>Fungi</taxon>
        <taxon>Dikarya</taxon>
        <taxon>Ascomycota</taxon>
        <taxon>Pezizomycotina</taxon>
        <taxon>Dothideomycetes</taxon>
        <taxon>Dothideomycetes incertae sedis</taxon>
        <taxon>Coniosporium</taxon>
    </lineage>
</organism>
<sequence length="553" mass="60257">MFLSNIALAFSFCLTAVSLAQSYAPATVPHNASCVPIVDLGYVKYVGYSNRTAGINYWRGIPYAQPPLGQLRWRKPRPIEARNNFTGQTIDATKIAPACIQNIPSFISPASVGAVLQQSEDCLILDVLTSIDPVTEFLPVMVQIHGGGYTLGYAESSPGDAMVNFSNGSMIYVQIQYRLGPFGFLGGSQVAENGARNAGLLDQRAALEWVQRNIRAFGGDPAKVTIWGGSAGGGSVTYQLMAGGGYDEPPFRAAIAEYPWWQPLLNESTQERQYYTYLTLANCTDLDCLRSVPAKDLAAVGNRAQIADYNGAGDGYGTFWFGPLVDGDFIQELPSQAFQRGNYYKVPLIVDHDAYEGLVFSNVTARTQVETTMDAKSLFPAAGPAFFSRLYQLYPRSSYNSTFFQRQQWYGDFIINCPTYFMASSAVDNLYNASSIWKLIFSQGTQLHAATAPYLASNITGWPASGNLALSQIMSSYLISFAVTTDPNAMKVDTAPYWPSYYEGGPANGTLANGEEVGFSTLDVTYGGIGVITDPDARAQCEFFGRNGYLIRN</sequence>
<evidence type="ECO:0000313" key="1">
    <source>
        <dbReference type="EMBL" id="KAK3062884.1"/>
    </source>
</evidence>
<proteinExistence type="predicted"/>
<evidence type="ECO:0000313" key="2">
    <source>
        <dbReference type="Proteomes" id="UP001186974"/>
    </source>
</evidence>